<sequence>MTGHKAIVVGAGIGGLTAAVALRRAGWRVDVYERAERIAPVGAGVGIAPNAVKALRYLGFADELRRRGRRQTGLAIRLASGRTLVNFAAEGIEERYGASFYALHRAELHRMLLGGLDVGTVHTGHEAVDVDGESGTVRFVAPHGESSVSGDLVVVADGVSSRNRQRLFPEYPGPDYAGYIVWRGIVAAERAASLRMPAVLSESWGSGARFGMAAINDGQIYWFACENVAEYENPRPNLGLVAERFGGWHEPIPALLSATEPETMLSHAVYYLRARLPSFVRERAVLLGDAAHAVTPDIGQGACLAIEDAVVLAASIDRAGIDAGLREYDAVRRPRTQAMARASGRLGRLVQNRNRAVTTVRDAMAAAVPAPLLLRSVGSAFAWEPPRSGG</sequence>
<name>D3PUS9_STANL</name>
<dbReference type="AlphaFoldDB" id="D3PUS9"/>
<organism evidence="4 5">
    <name type="scientific">Stackebrandtia nassauensis (strain DSM 44728 / CIP 108903 / NRRL B-16338 / NBRC 102104 / LLR-40K-21)</name>
    <dbReference type="NCBI Taxonomy" id="446470"/>
    <lineage>
        <taxon>Bacteria</taxon>
        <taxon>Bacillati</taxon>
        <taxon>Actinomycetota</taxon>
        <taxon>Actinomycetes</taxon>
        <taxon>Glycomycetales</taxon>
        <taxon>Glycomycetaceae</taxon>
        <taxon>Stackebrandtia</taxon>
    </lineage>
</organism>
<reference evidence="4 5" key="1">
    <citation type="journal article" date="2009" name="Stand. Genomic Sci.">
        <title>Complete genome sequence of Stackebrandtia nassauensis type strain (LLR-40K-21).</title>
        <authorList>
            <person name="Munk C."/>
            <person name="Lapidus A."/>
            <person name="Copeland A."/>
            <person name="Jando M."/>
            <person name="Mayilraj S."/>
            <person name="Glavina Del Rio T."/>
            <person name="Nolan M."/>
            <person name="Chen F."/>
            <person name="Lucas S."/>
            <person name="Tice H."/>
            <person name="Cheng J.F."/>
            <person name="Han C."/>
            <person name="Detter J.C."/>
            <person name="Bruce D."/>
            <person name="Goodwin L."/>
            <person name="Chain P."/>
            <person name="Pitluck S."/>
            <person name="Goker M."/>
            <person name="Ovchinikova G."/>
            <person name="Pati A."/>
            <person name="Ivanova N."/>
            <person name="Mavromatis K."/>
            <person name="Chen A."/>
            <person name="Palaniappan K."/>
            <person name="Land M."/>
            <person name="Hauser L."/>
            <person name="Chang Y.J."/>
            <person name="Jeffries C.D."/>
            <person name="Bristow J."/>
            <person name="Eisen J.A."/>
            <person name="Markowitz V."/>
            <person name="Hugenholtz P."/>
            <person name="Kyrpides N.C."/>
            <person name="Klenk H.P."/>
        </authorList>
    </citation>
    <scope>NUCLEOTIDE SEQUENCE [LARGE SCALE GENOMIC DNA]</scope>
    <source>
        <strain evidence="5">DSM 44728 / CIP 108903 / NRRL B-16338 / NBRC 102104 / LLR-40K-21</strain>
    </source>
</reference>
<evidence type="ECO:0000256" key="2">
    <source>
        <dbReference type="ARBA" id="ARBA00023033"/>
    </source>
</evidence>
<dbReference type="Pfam" id="PF01494">
    <property type="entry name" value="FAD_binding_3"/>
    <property type="match status" value="1"/>
</dbReference>
<evidence type="ECO:0000313" key="5">
    <source>
        <dbReference type="Proteomes" id="UP000000844"/>
    </source>
</evidence>
<evidence type="ECO:0000259" key="3">
    <source>
        <dbReference type="Pfam" id="PF01494"/>
    </source>
</evidence>
<dbReference type="InterPro" id="IPR050493">
    <property type="entry name" value="FAD-dep_Monooxygenase_BioMet"/>
</dbReference>
<dbReference type="PRINTS" id="PR00420">
    <property type="entry name" value="RNGMNOXGNASE"/>
</dbReference>
<dbReference type="InterPro" id="IPR036188">
    <property type="entry name" value="FAD/NAD-bd_sf"/>
</dbReference>
<dbReference type="GO" id="GO:0071949">
    <property type="term" value="F:FAD binding"/>
    <property type="evidence" value="ECO:0007669"/>
    <property type="project" value="InterPro"/>
</dbReference>
<evidence type="ECO:0000256" key="1">
    <source>
        <dbReference type="ARBA" id="ARBA00023002"/>
    </source>
</evidence>
<dbReference type="OrthoDB" id="4568714at2"/>
<dbReference type="STRING" id="446470.Snas_5319"/>
<dbReference type="HOGENOM" id="CLU_009665_19_5_11"/>
<accession>D3PUS9</accession>
<evidence type="ECO:0000313" key="4">
    <source>
        <dbReference type="EMBL" id="ADD44953.1"/>
    </source>
</evidence>
<keyword evidence="1" id="KW-0560">Oxidoreductase</keyword>
<dbReference type="InterPro" id="IPR002938">
    <property type="entry name" value="FAD-bd"/>
</dbReference>
<dbReference type="eggNOG" id="COG0654">
    <property type="taxonomic scope" value="Bacteria"/>
</dbReference>
<dbReference type="Gene3D" id="3.50.50.60">
    <property type="entry name" value="FAD/NAD(P)-binding domain"/>
    <property type="match status" value="1"/>
</dbReference>
<protein>
    <submittedName>
        <fullName evidence="4">Monooxygenase FAD-binding protein</fullName>
    </submittedName>
</protein>
<dbReference type="EMBL" id="CP001778">
    <property type="protein sequence ID" value="ADD44953.1"/>
    <property type="molecule type" value="Genomic_DNA"/>
</dbReference>
<proteinExistence type="predicted"/>
<dbReference type="RefSeq" id="WP_013020524.1">
    <property type="nucleotide sequence ID" value="NC_013947.1"/>
</dbReference>
<keyword evidence="2 4" id="KW-0503">Monooxygenase</keyword>
<dbReference type="SUPFAM" id="SSF51905">
    <property type="entry name" value="FAD/NAD(P)-binding domain"/>
    <property type="match status" value="1"/>
</dbReference>
<dbReference type="PANTHER" id="PTHR13789">
    <property type="entry name" value="MONOOXYGENASE"/>
    <property type="match status" value="1"/>
</dbReference>
<dbReference type="PANTHER" id="PTHR13789:SF309">
    <property type="entry name" value="PUTATIVE (AFU_ORTHOLOGUE AFUA_6G14510)-RELATED"/>
    <property type="match status" value="1"/>
</dbReference>
<dbReference type="GO" id="GO:0004497">
    <property type="term" value="F:monooxygenase activity"/>
    <property type="evidence" value="ECO:0007669"/>
    <property type="project" value="UniProtKB-KW"/>
</dbReference>
<dbReference type="Proteomes" id="UP000000844">
    <property type="component" value="Chromosome"/>
</dbReference>
<keyword evidence="5" id="KW-1185">Reference proteome</keyword>
<feature type="domain" description="FAD-binding" evidence="3">
    <location>
        <begin position="6"/>
        <end position="342"/>
    </location>
</feature>
<gene>
    <name evidence="4" type="ordered locus">Snas_5319</name>
</gene>
<dbReference type="KEGG" id="sna:Snas_5319"/>